<proteinExistence type="predicted"/>
<accession>U4L3Q7</accession>
<evidence type="ECO:0000313" key="2">
    <source>
        <dbReference type="Proteomes" id="UP000018144"/>
    </source>
</evidence>
<dbReference type="Proteomes" id="UP000018144">
    <property type="component" value="Unassembled WGS sequence"/>
</dbReference>
<dbReference type="AlphaFoldDB" id="U4L3Q7"/>
<sequence>MWECRDVRRSAKPCEAEAWWSCVKLHVDIEALHTKLYTVLGASYLGSYPNQPSFGFIGIVVKPLSSHCGMC</sequence>
<gene>
    <name evidence="1" type="ORF">PCON_06530</name>
</gene>
<protein>
    <submittedName>
        <fullName evidence="1">Uncharacterized protein</fullName>
    </submittedName>
</protein>
<keyword evidence="2" id="KW-1185">Reference proteome</keyword>
<organism evidence="1 2">
    <name type="scientific">Pyronema omphalodes (strain CBS 100304)</name>
    <name type="common">Pyronema confluens</name>
    <dbReference type="NCBI Taxonomy" id="1076935"/>
    <lineage>
        <taxon>Eukaryota</taxon>
        <taxon>Fungi</taxon>
        <taxon>Dikarya</taxon>
        <taxon>Ascomycota</taxon>
        <taxon>Pezizomycotina</taxon>
        <taxon>Pezizomycetes</taxon>
        <taxon>Pezizales</taxon>
        <taxon>Pyronemataceae</taxon>
        <taxon>Pyronema</taxon>
    </lineage>
</organism>
<evidence type="ECO:0000313" key="1">
    <source>
        <dbReference type="EMBL" id="CCX06943.1"/>
    </source>
</evidence>
<dbReference type="EMBL" id="HF935324">
    <property type="protein sequence ID" value="CCX06943.1"/>
    <property type="molecule type" value="Genomic_DNA"/>
</dbReference>
<reference evidence="1 2" key="1">
    <citation type="journal article" date="2013" name="PLoS Genet.">
        <title>The genome and development-dependent transcriptomes of Pyronema confluens: a window into fungal evolution.</title>
        <authorList>
            <person name="Traeger S."/>
            <person name="Altegoer F."/>
            <person name="Freitag M."/>
            <person name="Gabaldon T."/>
            <person name="Kempken F."/>
            <person name="Kumar A."/>
            <person name="Marcet-Houben M."/>
            <person name="Poggeler S."/>
            <person name="Stajich J.E."/>
            <person name="Nowrousian M."/>
        </authorList>
    </citation>
    <scope>NUCLEOTIDE SEQUENCE [LARGE SCALE GENOMIC DNA]</scope>
    <source>
        <strain evidence="2">CBS 100304</strain>
        <tissue evidence="1">Vegetative mycelium</tissue>
    </source>
</reference>
<name>U4L3Q7_PYROM</name>